<organism evidence="2 3">
    <name type="scientific">Lithocarpus litseifolius</name>
    <dbReference type="NCBI Taxonomy" id="425828"/>
    <lineage>
        <taxon>Eukaryota</taxon>
        <taxon>Viridiplantae</taxon>
        <taxon>Streptophyta</taxon>
        <taxon>Embryophyta</taxon>
        <taxon>Tracheophyta</taxon>
        <taxon>Spermatophyta</taxon>
        <taxon>Magnoliopsida</taxon>
        <taxon>eudicotyledons</taxon>
        <taxon>Gunneridae</taxon>
        <taxon>Pentapetalae</taxon>
        <taxon>rosids</taxon>
        <taxon>fabids</taxon>
        <taxon>Fagales</taxon>
        <taxon>Fagaceae</taxon>
        <taxon>Lithocarpus</taxon>
    </lineage>
</organism>
<dbReference type="PROSITE" id="PS52045">
    <property type="entry name" value="NEPROSIN_PEP_CD"/>
    <property type="match status" value="1"/>
</dbReference>
<evidence type="ECO:0000313" key="3">
    <source>
        <dbReference type="Proteomes" id="UP001459277"/>
    </source>
</evidence>
<accession>A0AAW2BZH5</accession>
<evidence type="ECO:0000313" key="2">
    <source>
        <dbReference type="EMBL" id="KAK9989460.1"/>
    </source>
</evidence>
<dbReference type="AlphaFoldDB" id="A0AAW2BZH5"/>
<name>A0AAW2BZH5_9ROSI</name>
<keyword evidence="3" id="KW-1185">Reference proteome</keyword>
<feature type="domain" description="Neprosin PEP catalytic" evidence="1">
    <location>
        <begin position="161"/>
        <end position="409"/>
    </location>
</feature>
<dbReference type="InterPro" id="IPR053168">
    <property type="entry name" value="Glutamic_endopeptidase"/>
</dbReference>
<dbReference type="InterPro" id="IPR025521">
    <property type="entry name" value="Neprosin_propep"/>
</dbReference>
<dbReference type="Pfam" id="PF14365">
    <property type="entry name" value="Neprosin_AP"/>
    <property type="match status" value="1"/>
</dbReference>
<proteinExistence type="predicted"/>
<dbReference type="PANTHER" id="PTHR31589:SF24">
    <property type="entry name" value="OS07G0205500 PROTEIN"/>
    <property type="match status" value="1"/>
</dbReference>
<evidence type="ECO:0000259" key="1">
    <source>
        <dbReference type="PROSITE" id="PS52045"/>
    </source>
</evidence>
<dbReference type="PANTHER" id="PTHR31589">
    <property type="entry name" value="PROTEIN, PUTATIVE (DUF239)-RELATED-RELATED"/>
    <property type="match status" value="1"/>
</dbReference>
<gene>
    <name evidence="2" type="ORF">SO802_029699</name>
</gene>
<dbReference type="Pfam" id="PF03080">
    <property type="entry name" value="Neprosin"/>
    <property type="match status" value="1"/>
</dbReference>
<protein>
    <recommendedName>
        <fullName evidence="1">Neprosin PEP catalytic domain-containing protein</fullName>
    </recommendedName>
</protein>
<sequence length="410" mass="46690">MASPCVSGRRWSRIVKRTLFLYFLIPMAAAGIGNTNTIVGQKQKLDIQWQLKHLNKLTLLNRSSPDGDIIDCVHIKNQPAFDYSFRWRLQKFCLGPSFHPKGLSFDDVSSKPESLITQLWHLNGRCPEGTIPIRRTKEEDLLRASSVASYGRKKHPQSDTTNKGGFHEHALIVVTGDKYYRTKATINSWKPQIQEQDELSLSKLLILGGVAPKDLNTIEAGWMVCFLKIVFYSCLQKDANQTMGCYNLLCSPGFVQINKEIALGGSLNPLSVYAATQYELNFLVWKQDIKGRGDWWMQVGNKYLMGYWPASLFVSLSESASQFQWGGKVINQQKNRQHTSTQMGSGHFPEEGFSRASYFKNLQIVDGSNILRFPKRSFIVAEKPNCYNVTNFVNYFYYGGPGRNQWRCHI</sequence>
<dbReference type="Proteomes" id="UP001459277">
    <property type="component" value="Unassembled WGS sequence"/>
</dbReference>
<dbReference type="EMBL" id="JAZDWU010000010">
    <property type="protein sequence ID" value="KAK9989460.1"/>
    <property type="molecule type" value="Genomic_DNA"/>
</dbReference>
<dbReference type="InterPro" id="IPR004314">
    <property type="entry name" value="Neprosin"/>
</dbReference>
<comment type="caution">
    <text evidence="2">The sequence shown here is derived from an EMBL/GenBank/DDBJ whole genome shotgun (WGS) entry which is preliminary data.</text>
</comment>
<reference evidence="2 3" key="1">
    <citation type="submission" date="2024-01" db="EMBL/GenBank/DDBJ databases">
        <title>A telomere-to-telomere, gap-free genome of sweet tea (Lithocarpus litseifolius).</title>
        <authorList>
            <person name="Zhou J."/>
        </authorList>
    </citation>
    <scope>NUCLEOTIDE SEQUENCE [LARGE SCALE GENOMIC DNA]</scope>
    <source>
        <strain evidence="2">Zhou-2022a</strain>
        <tissue evidence="2">Leaf</tissue>
    </source>
</reference>